<keyword evidence="6 7" id="KW-0472">Membrane</keyword>
<evidence type="ECO:0000256" key="7">
    <source>
        <dbReference type="SAM" id="Phobius"/>
    </source>
</evidence>
<protein>
    <submittedName>
        <fullName evidence="11">Cation diffusion facilitator family transporter</fullName>
    </submittedName>
    <submittedName>
        <fullName evidence="10">Ferrous-iron efflux pump FieF</fullName>
    </submittedName>
</protein>
<dbReference type="GO" id="GO:0006882">
    <property type="term" value="P:intracellular zinc ion homeostasis"/>
    <property type="evidence" value="ECO:0007669"/>
    <property type="project" value="TreeGrafter"/>
</dbReference>
<feature type="transmembrane region" description="Helical" evidence="7">
    <location>
        <begin position="78"/>
        <end position="100"/>
    </location>
</feature>
<organism evidence="10 13">
    <name type="scientific">Riemerella anatipestifer</name>
    <name type="common">Moraxella anatipestifer</name>
    <dbReference type="NCBI Taxonomy" id="34085"/>
    <lineage>
        <taxon>Bacteria</taxon>
        <taxon>Pseudomonadati</taxon>
        <taxon>Bacteroidota</taxon>
        <taxon>Flavobacteriia</taxon>
        <taxon>Flavobacteriales</taxon>
        <taxon>Weeksellaceae</taxon>
        <taxon>Riemerella</taxon>
    </lineage>
</organism>
<dbReference type="Pfam" id="PF01545">
    <property type="entry name" value="Cation_efflux"/>
    <property type="match status" value="1"/>
</dbReference>
<evidence type="ECO:0000313" key="11">
    <source>
        <dbReference type="EMBL" id="MCW0523887.1"/>
    </source>
</evidence>
<reference evidence="12" key="3">
    <citation type="submission" date="2023-01" db="EMBL/GenBank/DDBJ databases">
        <title>Genome-based studies on antimicrobial resistance profiles of Riemerella anatipestifer in China, 1994 to 2021.</title>
        <authorList>
            <person name="Yang Z."/>
            <person name="Zhu D."/>
        </authorList>
    </citation>
    <scope>NUCLEOTIDE SEQUENCE</scope>
    <source>
        <strain evidence="12">RCAD1218</strain>
    </source>
</reference>
<evidence type="ECO:0000256" key="6">
    <source>
        <dbReference type="ARBA" id="ARBA00023136"/>
    </source>
</evidence>
<feature type="transmembrane region" description="Helical" evidence="7">
    <location>
        <begin position="112"/>
        <end position="134"/>
    </location>
</feature>
<accession>A0A1A5HJK1</accession>
<dbReference type="Pfam" id="PF16916">
    <property type="entry name" value="ZT_dimer"/>
    <property type="match status" value="1"/>
</dbReference>
<feature type="transmembrane region" description="Helical" evidence="7">
    <location>
        <begin position="155"/>
        <end position="173"/>
    </location>
</feature>
<dbReference type="InterPro" id="IPR027470">
    <property type="entry name" value="Cation_efflux_CTD"/>
</dbReference>
<comment type="similarity">
    <text evidence="2">Belongs to the cation diffusion facilitator (CDF) transporter (TC 2.A.4) family.</text>
</comment>
<evidence type="ECO:0000256" key="4">
    <source>
        <dbReference type="ARBA" id="ARBA00022692"/>
    </source>
</evidence>
<dbReference type="Gene3D" id="3.30.70.1350">
    <property type="entry name" value="Cation efflux protein, cytoplasmic domain"/>
    <property type="match status" value="1"/>
</dbReference>
<sequence>MTPEKNKFTFQRSIAFIGVALFIGKLIAWHLTNSDAIFSDAMESIVNIISAFMGLYSLYLAAKPKDHDHPYGHGKIEFLTAGAEGVLIIFAGILIIVQSANSLLNQNTLQKLDWGITIVAITALINYIMGYISYKKGKRENSLVLMSSGKHLQSDTLTTLGVVLSLILVYITKVYWLDAVVALFFGGYIIVVGYKIVRKALSGIMDEKDEALLSEIVKVLQDFRRNEWIDIHNVKVQQFGAHLHIDAHITLPYYYTLREAHQEMEKAIKLLLAHTERTVEFNFHMDDCKPFSCEICQLDCPFRSAPFQKQIHWDIHTTTQVEKHQLSQK</sequence>
<evidence type="ECO:0000259" key="8">
    <source>
        <dbReference type="Pfam" id="PF01545"/>
    </source>
</evidence>
<feature type="transmembrane region" description="Helical" evidence="7">
    <location>
        <begin position="12"/>
        <end position="32"/>
    </location>
</feature>
<evidence type="ECO:0000259" key="9">
    <source>
        <dbReference type="Pfam" id="PF16916"/>
    </source>
</evidence>
<dbReference type="GO" id="GO:0015093">
    <property type="term" value="F:ferrous iron transmembrane transporter activity"/>
    <property type="evidence" value="ECO:0007669"/>
    <property type="project" value="TreeGrafter"/>
</dbReference>
<dbReference type="PANTHER" id="PTHR43840">
    <property type="entry name" value="MITOCHONDRIAL METAL TRANSPORTER 1-RELATED"/>
    <property type="match status" value="1"/>
</dbReference>
<comment type="subcellular location">
    <subcellularLocation>
        <location evidence="1">Membrane</location>
        <topology evidence="1">Multi-pass membrane protein</topology>
    </subcellularLocation>
</comment>
<dbReference type="EMBL" id="CP011859">
    <property type="protein sequence ID" value="AQY22249.1"/>
    <property type="molecule type" value="Genomic_DNA"/>
</dbReference>
<dbReference type="Proteomes" id="UP001207440">
    <property type="component" value="Unassembled WGS sequence"/>
</dbReference>
<keyword evidence="3" id="KW-0813">Transport</keyword>
<evidence type="ECO:0000313" key="10">
    <source>
        <dbReference type="EMBL" id="AQY22249.1"/>
    </source>
</evidence>
<name>A0A1A5HJK1_RIEAN</name>
<dbReference type="GO" id="GO:0005886">
    <property type="term" value="C:plasma membrane"/>
    <property type="evidence" value="ECO:0007669"/>
    <property type="project" value="TreeGrafter"/>
</dbReference>
<proteinExistence type="inferred from homology"/>
<dbReference type="GO" id="GO:0015086">
    <property type="term" value="F:cadmium ion transmembrane transporter activity"/>
    <property type="evidence" value="ECO:0007669"/>
    <property type="project" value="TreeGrafter"/>
</dbReference>
<dbReference type="Proteomes" id="UP000189883">
    <property type="component" value="Chromosome"/>
</dbReference>
<dbReference type="SUPFAM" id="SSF160240">
    <property type="entry name" value="Cation efflux protein cytoplasmic domain-like"/>
    <property type="match status" value="1"/>
</dbReference>
<keyword evidence="4 7" id="KW-0812">Transmembrane</keyword>
<reference evidence="10 13" key="1">
    <citation type="submission" date="2015-06" db="EMBL/GenBank/DDBJ databases">
        <title>R. anatipestifer strain HXb2 is the most virulent strain so far, and the genome sequence would help us uncover the pathogenesis.</title>
        <authorList>
            <person name="Hu Q."/>
            <person name="Qi J."/>
            <person name="Bo H."/>
            <person name="Liu G."/>
            <person name="Tao M."/>
            <person name="Ding Y."/>
            <person name="Xue Y."/>
        </authorList>
    </citation>
    <scope>NUCLEOTIDE SEQUENCE [LARGE SCALE GENOMIC DNA]</scope>
    <source>
        <strain evidence="10 13">HXb2</strain>
    </source>
</reference>
<dbReference type="AlphaFoldDB" id="A0A1A5HJK1"/>
<dbReference type="EMBL" id="JAQZHK010000001">
    <property type="protein sequence ID" value="MDY3511728.1"/>
    <property type="molecule type" value="Genomic_DNA"/>
</dbReference>
<dbReference type="Gene3D" id="1.20.1510.10">
    <property type="entry name" value="Cation efflux protein transmembrane domain"/>
    <property type="match status" value="1"/>
</dbReference>
<evidence type="ECO:0000256" key="5">
    <source>
        <dbReference type="ARBA" id="ARBA00022989"/>
    </source>
</evidence>
<evidence type="ECO:0000256" key="3">
    <source>
        <dbReference type="ARBA" id="ARBA00022448"/>
    </source>
</evidence>
<evidence type="ECO:0000313" key="12">
    <source>
        <dbReference type="EMBL" id="MDY3511728.1"/>
    </source>
</evidence>
<feature type="transmembrane region" description="Helical" evidence="7">
    <location>
        <begin position="179"/>
        <end position="197"/>
    </location>
</feature>
<dbReference type="NCBIfam" id="TIGR01297">
    <property type="entry name" value="CDF"/>
    <property type="match status" value="1"/>
</dbReference>
<evidence type="ECO:0000256" key="2">
    <source>
        <dbReference type="ARBA" id="ARBA00008114"/>
    </source>
</evidence>
<dbReference type="GO" id="GO:0015341">
    <property type="term" value="F:zinc efflux antiporter activity"/>
    <property type="evidence" value="ECO:0007669"/>
    <property type="project" value="TreeGrafter"/>
</dbReference>
<gene>
    <name evidence="10" type="primary">fieF</name>
    <name evidence="10" type="ORF">AB406_1302</name>
    <name evidence="11" type="ORF">OKE68_06110</name>
    <name evidence="12" type="ORF">PG303_00675</name>
</gene>
<evidence type="ECO:0000313" key="13">
    <source>
        <dbReference type="Proteomes" id="UP000189883"/>
    </source>
</evidence>
<keyword evidence="5 7" id="KW-1133">Transmembrane helix</keyword>
<feature type="transmembrane region" description="Helical" evidence="7">
    <location>
        <begin position="44"/>
        <end position="62"/>
    </location>
</feature>
<dbReference type="RefSeq" id="WP_038693536.1">
    <property type="nucleotide sequence ID" value="NZ_CP011859.1"/>
</dbReference>
<dbReference type="SUPFAM" id="SSF161111">
    <property type="entry name" value="Cation efflux protein transmembrane domain-like"/>
    <property type="match status" value="1"/>
</dbReference>
<dbReference type="InterPro" id="IPR002524">
    <property type="entry name" value="Cation_efflux"/>
</dbReference>
<feature type="domain" description="Cation efflux protein transmembrane" evidence="8">
    <location>
        <begin position="16"/>
        <end position="205"/>
    </location>
</feature>
<dbReference type="Proteomes" id="UP001284033">
    <property type="component" value="Unassembled WGS sequence"/>
</dbReference>
<dbReference type="EMBL" id="JAOZYT010000031">
    <property type="protein sequence ID" value="MCW0523887.1"/>
    <property type="molecule type" value="Genomic_DNA"/>
</dbReference>
<dbReference type="InterPro" id="IPR036837">
    <property type="entry name" value="Cation_efflux_CTD_sf"/>
</dbReference>
<reference evidence="11" key="2">
    <citation type="submission" date="2022-10" db="EMBL/GenBank/DDBJ databases">
        <title>Sifting through the core-genome to identify putative cross-protective antigens against Riemerella anatipestifer.</title>
        <authorList>
            <person name="Zheng X."/>
            <person name="Zhang W."/>
        </authorList>
    </citation>
    <scope>NUCLEOTIDE SEQUENCE</scope>
    <source>
        <strain evidence="11">ZWRA178</strain>
    </source>
</reference>
<dbReference type="OrthoDB" id="9806522at2"/>
<evidence type="ECO:0000256" key="1">
    <source>
        <dbReference type="ARBA" id="ARBA00004141"/>
    </source>
</evidence>
<feature type="domain" description="Cation efflux protein cytoplasmic" evidence="9">
    <location>
        <begin position="210"/>
        <end position="287"/>
    </location>
</feature>
<dbReference type="InterPro" id="IPR027469">
    <property type="entry name" value="Cation_efflux_TMD_sf"/>
</dbReference>
<dbReference type="PANTHER" id="PTHR43840:SF15">
    <property type="entry name" value="MITOCHONDRIAL METAL TRANSPORTER 1-RELATED"/>
    <property type="match status" value="1"/>
</dbReference>
<dbReference type="InterPro" id="IPR050291">
    <property type="entry name" value="CDF_Transporter"/>
</dbReference>
<dbReference type="InterPro" id="IPR058533">
    <property type="entry name" value="Cation_efflux_TM"/>
</dbReference>